<organism evidence="2 3">
    <name type="scientific">Sutcliffiella tianshenii</name>
    <dbReference type="NCBI Taxonomy" id="1463404"/>
    <lineage>
        <taxon>Bacteria</taxon>
        <taxon>Bacillati</taxon>
        <taxon>Bacillota</taxon>
        <taxon>Bacilli</taxon>
        <taxon>Bacillales</taxon>
        <taxon>Bacillaceae</taxon>
        <taxon>Sutcliffiella</taxon>
    </lineage>
</organism>
<accession>A0ABS2NUG5</accession>
<dbReference type="Gene3D" id="2.40.50.870">
    <property type="entry name" value="Protein of unknown function (DUF3299)"/>
    <property type="match status" value="1"/>
</dbReference>
<keyword evidence="1" id="KW-0732">Signal</keyword>
<evidence type="ECO:0000313" key="2">
    <source>
        <dbReference type="EMBL" id="MBM7618232.1"/>
    </source>
</evidence>
<name>A0ABS2NUG5_9BACI</name>
<reference evidence="2 3" key="1">
    <citation type="submission" date="2021-01" db="EMBL/GenBank/DDBJ databases">
        <title>Genomic Encyclopedia of Type Strains, Phase IV (KMG-IV): sequencing the most valuable type-strain genomes for metagenomic binning, comparative biology and taxonomic classification.</title>
        <authorList>
            <person name="Goeker M."/>
        </authorList>
    </citation>
    <scope>NUCLEOTIDE SEQUENCE [LARGE SCALE GENOMIC DNA]</scope>
    <source>
        <strain evidence="2 3">DSM 25879</strain>
    </source>
</reference>
<proteinExistence type="predicted"/>
<feature type="chain" id="PRO_5047292143" description="DUF3299 domain-containing protein" evidence="1">
    <location>
        <begin position="23"/>
        <end position="164"/>
    </location>
</feature>
<protein>
    <recommendedName>
        <fullName evidence="4">DUF3299 domain-containing protein</fullName>
    </recommendedName>
</protein>
<gene>
    <name evidence="2" type="ORF">JOC95_000074</name>
</gene>
<dbReference type="RefSeq" id="WP_204412404.1">
    <property type="nucleotide sequence ID" value="NZ_JAFBED010000001.1"/>
</dbReference>
<feature type="signal peptide" evidence="1">
    <location>
        <begin position="1"/>
        <end position="22"/>
    </location>
</feature>
<dbReference type="PROSITE" id="PS51257">
    <property type="entry name" value="PROKAR_LIPOPROTEIN"/>
    <property type="match status" value="1"/>
</dbReference>
<sequence>MWKKMLLTLVLVVLTACSSQGAADDTNKEKEAGQSNEGTLTEITFDDFFTQSDTGDGKITDKMLELEGKKVGIKGYMTEITPLEYGFVYLVPMAGAACPFCSSDNPEYIEAIAVFPPDGKQLEFTEEGLWAYGTLEVGEEVDPITGLISMFRLKADSIEPYQIR</sequence>
<comment type="caution">
    <text evidence="2">The sequence shown here is derived from an EMBL/GenBank/DDBJ whole genome shotgun (WGS) entry which is preliminary data.</text>
</comment>
<dbReference type="EMBL" id="JAFBED010000001">
    <property type="protein sequence ID" value="MBM7618232.1"/>
    <property type="molecule type" value="Genomic_DNA"/>
</dbReference>
<evidence type="ECO:0000313" key="3">
    <source>
        <dbReference type="Proteomes" id="UP000737402"/>
    </source>
</evidence>
<evidence type="ECO:0008006" key="4">
    <source>
        <dbReference type="Google" id="ProtNLM"/>
    </source>
</evidence>
<evidence type="ECO:0000256" key="1">
    <source>
        <dbReference type="SAM" id="SignalP"/>
    </source>
</evidence>
<keyword evidence="3" id="KW-1185">Reference proteome</keyword>
<dbReference type="Proteomes" id="UP000737402">
    <property type="component" value="Unassembled WGS sequence"/>
</dbReference>